<comment type="similarity">
    <text evidence="1">Belongs to the UPF0340 family.</text>
</comment>
<dbReference type="SUPFAM" id="SSF110710">
    <property type="entry name" value="TTHA0583/YokD-like"/>
    <property type="match status" value="1"/>
</dbReference>
<evidence type="ECO:0000313" key="3">
    <source>
        <dbReference type="Proteomes" id="UP000199300"/>
    </source>
</evidence>
<gene>
    <name evidence="2" type="ORF">SAMN04488134_10582</name>
</gene>
<dbReference type="STRING" id="872970.SAMN04488134_10582"/>
<dbReference type="Pfam" id="PF04260">
    <property type="entry name" value="DUF436"/>
    <property type="match status" value="1"/>
</dbReference>
<accession>A0A1H8N0X4</accession>
<dbReference type="InterPro" id="IPR006340">
    <property type="entry name" value="DUF436"/>
</dbReference>
<dbReference type="HAMAP" id="MF_00800">
    <property type="entry name" value="UPF0340"/>
    <property type="match status" value="1"/>
</dbReference>
<evidence type="ECO:0000313" key="2">
    <source>
        <dbReference type="EMBL" id="SEO23291.1"/>
    </source>
</evidence>
<sequence>MNPNDKLTDQLDILINEWSESDLLKEGMSFIVGCSTSEIIGERIGTMGNVDIASLIFSALMNLKEMTGISIVFQCCEHLNRALVMERKLAAQQGYDPVHVVPAKNAGGSMASYAYQHLSDPVVVEHMRADAGIDIGDTMIGMHIKHVAVPLRLKQNKLGQARVNAAYHRPKLIGGERALYK</sequence>
<dbReference type="EMBL" id="FODJ01000005">
    <property type="protein sequence ID" value="SEO23291.1"/>
    <property type="molecule type" value="Genomic_DNA"/>
</dbReference>
<dbReference type="RefSeq" id="WP_091496895.1">
    <property type="nucleotide sequence ID" value="NZ_FODJ01000005.1"/>
</dbReference>
<evidence type="ECO:0000256" key="1">
    <source>
        <dbReference type="HAMAP-Rule" id="MF_00800"/>
    </source>
</evidence>
<dbReference type="Proteomes" id="UP000199300">
    <property type="component" value="Unassembled WGS sequence"/>
</dbReference>
<protein>
    <recommendedName>
        <fullName evidence="1">UPF0340 protein SAMN04488134_10582</fullName>
    </recommendedName>
</protein>
<dbReference type="PIRSF" id="PIRSF007510">
    <property type="entry name" value="UCP007510"/>
    <property type="match status" value="1"/>
</dbReference>
<keyword evidence="3" id="KW-1185">Reference proteome</keyword>
<organism evidence="2 3">
    <name type="scientific">Amphibacillus marinus</name>
    <dbReference type="NCBI Taxonomy" id="872970"/>
    <lineage>
        <taxon>Bacteria</taxon>
        <taxon>Bacillati</taxon>
        <taxon>Bacillota</taxon>
        <taxon>Bacilli</taxon>
        <taxon>Bacillales</taxon>
        <taxon>Bacillaceae</taxon>
        <taxon>Amphibacillus</taxon>
    </lineage>
</organism>
<reference evidence="2 3" key="1">
    <citation type="submission" date="2016-10" db="EMBL/GenBank/DDBJ databases">
        <authorList>
            <person name="de Groot N.N."/>
        </authorList>
    </citation>
    <scope>NUCLEOTIDE SEQUENCE [LARGE SCALE GENOMIC DNA]</scope>
    <source>
        <strain evidence="2 3">CGMCC 1.10434</strain>
    </source>
</reference>
<dbReference type="NCBIfam" id="TIGR01440">
    <property type="entry name" value="TIGR01440 family protein"/>
    <property type="match status" value="1"/>
</dbReference>
<proteinExistence type="inferred from homology"/>
<dbReference type="InterPro" id="IPR028345">
    <property type="entry name" value="Antibiotic_NAT-like"/>
</dbReference>
<dbReference type="AlphaFoldDB" id="A0A1H8N0X4"/>
<dbReference type="Gene3D" id="3.40.50.10360">
    <property type="entry name" value="Hypothetical protein TT1679"/>
    <property type="match status" value="1"/>
</dbReference>
<dbReference type="OrthoDB" id="9803187at2"/>
<name>A0A1H8N0X4_9BACI</name>